<proteinExistence type="predicted"/>
<evidence type="ECO:0000313" key="1">
    <source>
        <dbReference type="EMBL" id="MBX67372.1"/>
    </source>
</evidence>
<sequence length="40" mass="4578">MYLKFASVTLPHGGKMFGQSLMIDRVLSEFNFLHDLPHSI</sequence>
<accession>A0A2P2QK62</accession>
<dbReference type="AlphaFoldDB" id="A0A2P2QK62"/>
<organism evidence="1">
    <name type="scientific">Rhizophora mucronata</name>
    <name type="common">Asiatic mangrove</name>
    <dbReference type="NCBI Taxonomy" id="61149"/>
    <lineage>
        <taxon>Eukaryota</taxon>
        <taxon>Viridiplantae</taxon>
        <taxon>Streptophyta</taxon>
        <taxon>Embryophyta</taxon>
        <taxon>Tracheophyta</taxon>
        <taxon>Spermatophyta</taxon>
        <taxon>Magnoliopsida</taxon>
        <taxon>eudicotyledons</taxon>
        <taxon>Gunneridae</taxon>
        <taxon>Pentapetalae</taxon>
        <taxon>rosids</taxon>
        <taxon>fabids</taxon>
        <taxon>Malpighiales</taxon>
        <taxon>Rhizophoraceae</taxon>
        <taxon>Rhizophora</taxon>
    </lineage>
</organism>
<reference evidence="1" key="1">
    <citation type="submission" date="2018-02" db="EMBL/GenBank/DDBJ databases">
        <title>Rhizophora mucronata_Transcriptome.</title>
        <authorList>
            <person name="Meera S.P."/>
            <person name="Sreeshan A."/>
            <person name="Augustine A."/>
        </authorList>
    </citation>
    <scope>NUCLEOTIDE SEQUENCE</scope>
    <source>
        <tissue evidence="1">Leaf</tissue>
    </source>
</reference>
<dbReference type="EMBL" id="GGEC01086888">
    <property type="protein sequence ID" value="MBX67372.1"/>
    <property type="molecule type" value="Transcribed_RNA"/>
</dbReference>
<name>A0A2P2QK62_RHIMU</name>
<protein>
    <submittedName>
        <fullName evidence="1">Uncharacterized protein</fullName>
    </submittedName>
</protein>